<dbReference type="EMBL" id="CAJVQB010112605">
    <property type="protein sequence ID" value="CAG8852502.1"/>
    <property type="molecule type" value="Genomic_DNA"/>
</dbReference>
<evidence type="ECO:0000313" key="2">
    <source>
        <dbReference type="Proteomes" id="UP000789901"/>
    </source>
</evidence>
<feature type="non-terminal residue" evidence="1">
    <location>
        <position position="1"/>
    </location>
</feature>
<feature type="non-terminal residue" evidence="1">
    <location>
        <position position="142"/>
    </location>
</feature>
<comment type="caution">
    <text evidence="1">The sequence shown here is derived from an EMBL/GenBank/DDBJ whole genome shotgun (WGS) entry which is preliminary data.</text>
</comment>
<name>A0ABN7XBG3_GIGMA</name>
<gene>
    <name evidence="1" type="ORF">GMARGA_LOCUS41323</name>
</gene>
<evidence type="ECO:0000313" key="1">
    <source>
        <dbReference type="EMBL" id="CAG8852502.1"/>
    </source>
</evidence>
<organism evidence="1 2">
    <name type="scientific">Gigaspora margarita</name>
    <dbReference type="NCBI Taxonomy" id="4874"/>
    <lineage>
        <taxon>Eukaryota</taxon>
        <taxon>Fungi</taxon>
        <taxon>Fungi incertae sedis</taxon>
        <taxon>Mucoromycota</taxon>
        <taxon>Glomeromycotina</taxon>
        <taxon>Glomeromycetes</taxon>
        <taxon>Diversisporales</taxon>
        <taxon>Gigasporaceae</taxon>
        <taxon>Gigaspora</taxon>
    </lineage>
</organism>
<proteinExistence type="predicted"/>
<dbReference type="Proteomes" id="UP000789901">
    <property type="component" value="Unassembled WGS sequence"/>
</dbReference>
<keyword evidence="2" id="KW-1185">Reference proteome</keyword>
<sequence>FTQDYEDQAYHNLFTEWNACFTHNQTNNVGITQHYEESINALQQQYNTKSVKENENPNSLVSRHTRRHSYKECKKCNRMKAAYDKISDQCRSCYGASLRVFSGNKLIDDFIELTQTCHGRNYNVVLKCLNNSEKMDSDCLYE</sequence>
<protein>
    <submittedName>
        <fullName evidence="1">15762_t:CDS:1</fullName>
    </submittedName>
</protein>
<reference evidence="1 2" key="1">
    <citation type="submission" date="2021-06" db="EMBL/GenBank/DDBJ databases">
        <authorList>
            <person name="Kallberg Y."/>
            <person name="Tangrot J."/>
            <person name="Rosling A."/>
        </authorList>
    </citation>
    <scope>NUCLEOTIDE SEQUENCE [LARGE SCALE GENOMIC DNA]</scope>
    <source>
        <strain evidence="1 2">120-4 pot B 10/14</strain>
    </source>
</reference>
<accession>A0ABN7XBG3</accession>